<dbReference type="InterPro" id="IPR009057">
    <property type="entry name" value="Homeodomain-like_sf"/>
</dbReference>
<keyword evidence="5" id="KW-0805">Transcription regulation</keyword>
<proteinExistence type="predicted"/>
<dbReference type="Pfam" id="PF00072">
    <property type="entry name" value="Response_reg"/>
    <property type="match status" value="1"/>
</dbReference>
<keyword evidence="3 8" id="KW-0597">Phosphoprotein</keyword>
<dbReference type="PROSITE" id="PS00041">
    <property type="entry name" value="HTH_ARAC_FAMILY_1"/>
    <property type="match status" value="1"/>
</dbReference>
<dbReference type="SUPFAM" id="SSF52172">
    <property type="entry name" value="CheY-like"/>
    <property type="match status" value="1"/>
</dbReference>
<dbReference type="PANTHER" id="PTHR42713">
    <property type="entry name" value="HISTIDINE KINASE-RELATED"/>
    <property type="match status" value="1"/>
</dbReference>
<evidence type="ECO:0000256" key="1">
    <source>
        <dbReference type="ARBA" id="ARBA00004496"/>
    </source>
</evidence>
<evidence type="ECO:0000256" key="7">
    <source>
        <dbReference type="ARBA" id="ARBA00023163"/>
    </source>
</evidence>
<dbReference type="InterPro" id="IPR018062">
    <property type="entry name" value="HTH_AraC-typ_CS"/>
</dbReference>
<dbReference type="PANTHER" id="PTHR42713:SF3">
    <property type="entry name" value="TRANSCRIPTIONAL REGULATORY PROTEIN HPTR"/>
    <property type="match status" value="1"/>
</dbReference>
<sequence>MIVDDEIQLLDNMARNIPWDEHGIEVVATAENGAEALELFQITKPDIVLLDIQMPEVDGLTVAQQITAANPRVKVIILSGYDDFSYAQKAVEINVVKYLLKPAGFKEITNAVLEAKRLIKQELDALYKQEQLQKAWEDHLPELRSNFYLNWVLGQYTGWELEKRSQDLMIDLSSVQYYAVIIVDMDPLEETETRFTERDNSLLRFSLNQMAKEYLHDIPCQVLKDYDDSTILLFMEKNERKSSDFMTEIHRLTSRLLVLVKEYLKVTASAGIGNAVASKESIFESYQQARRALQERVIYGHDLAIPYRGQKDRMAEIPYNPPLEKMLSNALKAGNEDKAIEVVDELVRLGIHRAQSVEQVREIALYFSSLFVRTVHSQGWAMQEVVGDNYVYFQNLHSLQTKEKIVQWLYSTVRSITRYAKQLSSSNSHQIVEEIMKFVEAELDQPINLHTIAQRLYVNSFYLSRLFKQETGQSFSHYVLDKKMKLAMERLNEGTKVLETARSLGYKDVSYFTKVFRKYWGVTPGEVRG</sequence>
<dbReference type="InterPro" id="IPR018060">
    <property type="entry name" value="HTH_AraC"/>
</dbReference>
<evidence type="ECO:0000259" key="9">
    <source>
        <dbReference type="PROSITE" id="PS01124"/>
    </source>
</evidence>
<dbReference type="PRINTS" id="PR00032">
    <property type="entry name" value="HTHARAC"/>
</dbReference>
<accession>A0ABW3DEP5</accession>
<protein>
    <submittedName>
        <fullName evidence="11">Response regulator</fullName>
    </submittedName>
</protein>
<name>A0ABW3DEP5_9BACL</name>
<evidence type="ECO:0000313" key="11">
    <source>
        <dbReference type="EMBL" id="MFD0870530.1"/>
    </source>
</evidence>
<evidence type="ECO:0000256" key="8">
    <source>
        <dbReference type="PROSITE-ProRule" id="PRU00169"/>
    </source>
</evidence>
<dbReference type="PROSITE" id="PS50110">
    <property type="entry name" value="RESPONSE_REGULATORY"/>
    <property type="match status" value="1"/>
</dbReference>
<dbReference type="Gene3D" id="3.40.50.2300">
    <property type="match status" value="1"/>
</dbReference>
<dbReference type="SUPFAM" id="SSF46689">
    <property type="entry name" value="Homeodomain-like"/>
    <property type="match status" value="2"/>
</dbReference>
<dbReference type="PROSITE" id="PS01124">
    <property type="entry name" value="HTH_ARAC_FAMILY_2"/>
    <property type="match status" value="1"/>
</dbReference>
<reference evidence="12" key="1">
    <citation type="journal article" date="2019" name="Int. J. Syst. Evol. Microbiol.">
        <title>The Global Catalogue of Microorganisms (GCM) 10K type strain sequencing project: providing services to taxonomists for standard genome sequencing and annotation.</title>
        <authorList>
            <consortium name="The Broad Institute Genomics Platform"/>
            <consortium name="The Broad Institute Genome Sequencing Center for Infectious Disease"/>
            <person name="Wu L."/>
            <person name="Ma J."/>
        </authorList>
    </citation>
    <scope>NUCLEOTIDE SEQUENCE [LARGE SCALE GENOMIC DNA]</scope>
    <source>
        <strain evidence="12">CCUG 57263</strain>
    </source>
</reference>
<dbReference type="Pfam" id="PF17853">
    <property type="entry name" value="GGDEF_2"/>
    <property type="match status" value="1"/>
</dbReference>
<dbReference type="InterPro" id="IPR001789">
    <property type="entry name" value="Sig_transdc_resp-reg_receiver"/>
</dbReference>
<dbReference type="InterPro" id="IPR011006">
    <property type="entry name" value="CheY-like_superfamily"/>
</dbReference>
<dbReference type="SMART" id="SM00448">
    <property type="entry name" value="REC"/>
    <property type="match status" value="1"/>
</dbReference>
<comment type="caution">
    <text evidence="11">The sequence shown here is derived from an EMBL/GenBank/DDBJ whole genome shotgun (WGS) entry which is preliminary data.</text>
</comment>
<organism evidence="11 12">
    <name type="scientific">Paenibacillus residui</name>
    <dbReference type="NCBI Taxonomy" id="629724"/>
    <lineage>
        <taxon>Bacteria</taxon>
        <taxon>Bacillati</taxon>
        <taxon>Bacillota</taxon>
        <taxon>Bacilli</taxon>
        <taxon>Bacillales</taxon>
        <taxon>Paenibacillaceae</taxon>
        <taxon>Paenibacillus</taxon>
    </lineage>
</organism>
<feature type="domain" description="Response regulatory" evidence="10">
    <location>
        <begin position="1"/>
        <end position="116"/>
    </location>
</feature>
<dbReference type="Gene3D" id="1.10.10.60">
    <property type="entry name" value="Homeodomain-like"/>
    <property type="match status" value="2"/>
</dbReference>
<dbReference type="EMBL" id="JBHTIU010000049">
    <property type="protein sequence ID" value="MFD0870530.1"/>
    <property type="molecule type" value="Genomic_DNA"/>
</dbReference>
<dbReference type="Pfam" id="PF12833">
    <property type="entry name" value="HTH_18"/>
    <property type="match status" value="1"/>
</dbReference>
<evidence type="ECO:0000256" key="3">
    <source>
        <dbReference type="ARBA" id="ARBA00022553"/>
    </source>
</evidence>
<dbReference type="SMART" id="SM00342">
    <property type="entry name" value="HTH_ARAC"/>
    <property type="match status" value="1"/>
</dbReference>
<evidence type="ECO:0000259" key="10">
    <source>
        <dbReference type="PROSITE" id="PS50110"/>
    </source>
</evidence>
<dbReference type="InterPro" id="IPR051552">
    <property type="entry name" value="HptR"/>
</dbReference>
<keyword evidence="12" id="KW-1185">Reference proteome</keyword>
<keyword evidence="4" id="KW-0902">Two-component regulatory system</keyword>
<keyword evidence="7" id="KW-0804">Transcription</keyword>
<evidence type="ECO:0000256" key="5">
    <source>
        <dbReference type="ARBA" id="ARBA00023015"/>
    </source>
</evidence>
<evidence type="ECO:0000313" key="12">
    <source>
        <dbReference type="Proteomes" id="UP001597120"/>
    </source>
</evidence>
<evidence type="ECO:0000256" key="4">
    <source>
        <dbReference type="ARBA" id="ARBA00023012"/>
    </source>
</evidence>
<dbReference type="RefSeq" id="WP_379289245.1">
    <property type="nucleotide sequence ID" value="NZ_JBHTIU010000049.1"/>
</dbReference>
<feature type="modified residue" description="4-aspartylphosphate" evidence="8">
    <location>
        <position position="51"/>
    </location>
</feature>
<evidence type="ECO:0000256" key="2">
    <source>
        <dbReference type="ARBA" id="ARBA00022490"/>
    </source>
</evidence>
<dbReference type="InterPro" id="IPR041522">
    <property type="entry name" value="CdaR_GGDEF"/>
</dbReference>
<evidence type="ECO:0000256" key="6">
    <source>
        <dbReference type="ARBA" id="ARBA00023125"/>
    </source>
</evidence>
<keyword evidence="6" id="KW-0238">DNA-binding</keyword>
<keyword evidence="2" id="KW-0963">Cytoplasm</keyword>
<dbReference type="Proteomes" id="UP001597120">
    <property type="component" value="Unassembled WGS sequence"/>
</dbReference>
<dbReference type="InterPro" id="IPR020449">
    <property type="entry name" value="Tscrpt_reg_AraC-type_HTH"/>
</dbReference>
<gene>
    <name evidence="11" type="ORF">ACFQ03_15345</name>
</gene>
<comment type="subcellular location">
    <subcellularLocation>
        <location evidence="1">Cytoplasm</location>
    </subcellularLocation>
</comment>
<dbReference type="CDD" id="cd17536">
    <property type="entry name" value="REC_YesN-like"/>
    <property type="match status" value="1"/>
</dbReference>
<feature type="domain" description="HTH araC/xylS-type" evidence="9">
    <location>
        <begin position="433"/>
        <end position="529"/>
    </location>
</feature>